<reference evidence="2" key="1">
    <citation type="submission" date="2023-08" db="EMBL/GenBank/DDBJ databases">
        <title>Complete genome sequence of Sinorhizobium chiapanecum ITTG S70 isolated from Acaciella angustissima nodules in Chiapas-Mexico.</title>
        <authorList>
            <person name="Rincon-Rosales R."/>
            <person name="Rogel M.A."/>
            <person name="Rincon-Medina C.I."/>
            <person name="Guerrero G."/>
            <person name="Manzano-Gomez L.A."/>
            <person name="Lopez-Lopez A."/>
            <person name="Rincon Molina F.A."/>
            <person name="Martinez-Romero E."/>
        </authorList>
    </citation>
    <scope>NUCLEOTIDE SEQUENCE</scope>
    <source>
        <strain evidence="2">ITTG S70</strain>
    </source>
</reference>
<proteinExistence type="predicted"/>
<protein>
    <recommendedName>
        <fullName evidence="4">DUF1161 domain-containing protein</fullName>
    </recommendedName>
</protein>
<gene>
    <name evidence="2" type="ORF">RB548_07120</name>
</gene>
<dbReference type="RefSeq" id="WP_331374254.1">
    <property type="nucleotide sequence ID" value="NZ_CP133148.1"/>
</dbReference>
<keyword evidence="1" id="KW-0732">Signal</keyword>
<feature type="signal peptide" evidence="1">
    <location>
        <begin position="1"/>
        <end position="23"/>
    </location>
</feature>
<dbReference type="Proteomes" id="UP001432360">
    <property type="component" value="Chromosome"/>
</dbReference>
<evidence type="ECO:0000256" key="1">
    <source>
        <dbReference type="SAM" id="SignalP"/>
    </source>
</evidence>
<feature type="chain" id="PRO_5045820632" description="DUF1161 domain-containing protein" evidence="1">
    <location>
        <begin position="24"/>
        <end position="91"/>
    </location>
</feature>
<dbReference type="PROSITE" id="PS51257">
    <property type="entry name" value="PROKAR_LIPOPROTEIN"/>
    <property type="match status" value="1"/>
</dbReference>
<dbReference type="EMBL" id="CP133148">
    <property type="protein sequence ID" value="WVT05158.1"/>
    <property type="molecule type" value="Genomic_DNA"/>
</dbReference>
<evidence type="ECO:0000313" key="2">
    <source>
        <dbReference type="EMBL" id="WVT05158.1"/>
    </source>
</evidence>
<keyword evidence="3" id="KW-1185">Reference proteome</keyword>
<organism evidence="2 3">
    <name type="scientific">Sinorhizobium chiapasense</name>
    <dbReference type="NCBI Taxonomy" id="501572"/>
    <lineage>
        <taxon>Bacteria</taxon>
        <taxon>Pseudomonadati</taxon>
        <taxon>Pseudomonadota</taxon>
        <taxon>Alphaproteobacteria</taxon>
        <taxon>Hyphomicrobiales</taxon>
        <taxon>Rhizobiaceae</taxon>
        <taxon>Sinorhizobium/Ensifer group</taxon>
        <taxon>Sinorhizobium</taxon>
    </lineage>
</organism>
<evidence type="ECO:0000313" key="3">
    <source>
        <dbReference type="Proteomes" id="UP001432360"/>
    </source>
</evidence>
<name>A0ABZ2BDR3_9HYPH</name>
<sequence length="91" mass="9677">MMLVYRALSAALAVSACVSIVSATEAQENADITVIAAQIRSQGYACINPTSAEPVAAESRPDEPVYVLLCENATYKVHLVPDQAAKVKQIK</sequence>
<accession>A0ABZ2BDR3</accession>
<evidence type="ECO:0008006" key="4">
    <source>
        <dbReference type="Google" id="ProtNLM"/>
    </source>
</evidence>